<dbReference type="PATRIC" id="fig|889378.3.peg.121"/>
<evidence type="ECO:0000313" key="2">
    <source>
        <dbReference type="Proteomes" id="UP000007383"/>
    </source>
</evidence>
<keyword evidence="2" id="KW-1185">Reference proteome</keyword>
<proteinExistence type="predicted"/>
<dbReference type="OrthoDB" id="9784036at2"/>
<gene>
    <name evidence="1" type="ordered locus">Spiaf_0118</name>
</gene>
<evidence type="ECO:0000313" key="1">
    <source>
        <dbReference type="EMBL" id="AFG36227.1"/>
    </source>
</evidence>
<dbReference type="eggNOG" id="COG2819">
    <property type="taxonomic scope" value="Bacteria"/>
</dbReference>
<accession>H9UFD4</accession>
<dbReference type="STRING" id="889378.Spiaf_0118"/>
<dbReference type="AlphaFoldDB" id="H9UFD4"/>
<dbReference type="KEGG" id="sfc:Spiaf_0118"/>
<keyword evidence="1" id="KW-0378">Hydrolase</keyword>
<dbReference type="Pfam" id="PF00756">
    <property type="entry name" value="Esterase"/>
    <property type="match status" value="1"/>
</dbReference>
<dbReference type="PANTHER" id="PTHR48098">
    <property type="entry name" value="ENTEROCHELIN ESTERASE-RELATED"/>
    <property type="match status" value="1"/>
</dbReference>
<dbReference type="HOGENOM" id="CLU_039834_1_2_12"/>
<dbReference type="RefSeq" id="WP_014454225.1">
    <property type="nucleotide sequence ID" value="NC_017098.1"/>
</dbReference>
<dbReference type="InterPro" id="IPR050583">
    <property type="entry name" value="Mycobacterial_A85_antigen"/>
</dbReference>
<dbReference type="Gene3D" id="3.40.50.1820">
    <property type="entry name" value="alpha/beta hydrolase"/>
    <property type="match status" value="1"/>
</dbReference>
<reference evidence="2" key="1">
    <citation type="journal article" date="2013" name="Stand. Genomic Sci.">
        <title>Complete genome sequence of the halophilic bacterium Spirochaeta africana type strain (Z-7692(T)) from the alkaline Lake Magadi in the East African Rift.</title>
        <authorList>
            <person name="Liolos K."/>
            <person name="Abt B."/>
            <person name="Scheuner C."/>
            <person name="Teshima H."/>
            <person name="Held B."/>
            <person name="Lapidus A."/>
            <person name="Nolan M."/>
            <person name="Lucas S."/>
            <person name="Deshpande S."/>
            <person name="Cheng J.F."/>
            <person name="Tapia R."/>
            <person name="Goodwin L.A."/>
            <person name="Pitluck S."/>
            <person name="Pagani I."/>
            <person name="Ivanova N."/>
            <person name="Mavromatis K."/>
            <person name="Mikhailova N."/>
            <person name="Huntemann M."/>
            <person name="Pati A."/>
            <person name="Chen A."/>
            <person name="Palaniappan K."/>
            <person name="Land M."/>
            <person name="Rohde M."/>
            <person name="Tindall B.J."/>
            <person name="Detter J.C."/>
            <person name="Goker M."/>
            <person name="Bristow J."/>
            <person name="Eisen J.A."/>
            <person name="Markowitz V."/>
            <person name="Hugenholtz P."/>
            <person name="Woyke T."/>
            <person name="Klenk H.P."/>
            <person name="Kyrpides N.C."/>
        </authorList>
    </citation>
    <scope>NUCLEOTIDE SEQUENCE</scope>
    <source>
        <strain evidence="2">ATCC 700263 / DSM 8902 / Z-7692</strain>
    </source>
</reference>
<dbReference type="SUPFAM" id="SSF53474">
    <property type="entry name" value="alpha/beta-Hydrolases"/>
    <property type="match status" value="1"/>
</dbReference>
<dbReference type="PANTHER" id="PTHR48098:SF6">
    <property type="entry name" value="FERRI-BACILLIBACTIN ESTERASE BESA"/>
    <property type="match status" value="1"/>
</dbReference>
<sequence length="275" mass="31621">MMRVAYQRYRSVACRGILSRHVDVWVPPQYAAQPAQRFPVLYMHDGQNLFDPELAYTGVTWGIAEAMERIDRSSTIRPAIVVGIWNSPNRFGDYQPLKPFATPLGSIKRALSHLHPQARHTRYVADAYLDCLVHSVKPMIDRDYRTLPDPGHTMVMGSSMGGLISLYALCEYPEIFGGAGCLSTHWPVVQPEMFRYLRNNLPNPGKHRLYFDRGTAGLDRRYRRGQQQMDRLAEDFGYREGRDYLSLVFEGHDHSERSWSSRIDRPLEFLLSAQS</sequence>
<organism evidence="1 2">
    <name type="scientific">Spirochaeta africana (strain ATCC 700263 / DSM 8902 / Z-7692)</name>
    <dbReference type="NCBI Taxonomy" id="889378"/>
    <lineage>
        <taxon>Bacteria</taxon>
        <taxon>Pseudomonadati</taxon>
        <taxon>Spirochaetota</taxon>
        <taxon>Spirochaetia</taxon>
        <taxon>Spirochaetales</taxon>
        <taxon>Spirochaetaceae</taxon>
        <taxon>Spirochaeta</taxon>
    </lineage>
</organism>
<dbReference type="EMBL" id="CP003282">
    <property type="protein sequence ID" value="AFG36227.1"/>
    <property type="molecule type" value="Genomic_DNA"/>
</dbReference>
<dbReference type="Proteomes" id="UP000007383">
    <property type="component" value="Chromosome"/>
</dbReference>
<dbReference type="GO" id="GO:0016787">
    <property type="term" value="F:hydrolase activity"/>
    <property type="evidence" value="ECO:0007669"/>
    <property type="project" value="UniProtKB-KW"/>
</dbReference>
<dbReference type="InterPro" id="IPR029058">
    <property type="entry name" value="AB_hydrolase_fold"/>
</dbReference>
<name>H9UFD4_SPIAZ</name>
<protein>
    <submittedName>
        <fullName evidence="1">Putative hydrolase of alpha/beta superfamily</fullName>
    </submittedName>
</protein>
<dbReference type="InterPro" id="IPR000801">
    <property type="entry name" value="Esterase-like"/>
</dbReference>